<organism evidence="1">
    <name type="scientific">marine sediment metagenome</name>
    <dbReference type="NCBI Taxonomy" id="412755"/>
    <lineage>
        <taxon>unclassified sequences</taxon>
        <taxon>metagenomes</taxon>
        <taxon>ecological metagenomes</taxon>
    </lineage>
</organism>
<evidence type="ECO:0008006" key="2">
    <source>
        <dbReference type="Google" id="ProtNLM"/>
    </source>
</evidence>
<sequence>METITYLVQKNSHGKVKFIQFTLAGATLTREWGVIGGVIQGTTNTY</sequence>
<evidence type="ECO:0000313" key="1">
    <source>
        <dbReference type="EMBL" id="GAG24122.1"/>
    </source>
</evidence>
<dbReference type="EMBL" id="BARS01031966">
    <property type="protein sequence ID" value="GAG24122.1"/>
    <property type="molecule type" value="Genomic_DNA"/>
</dbReference>
<gene>
    <name evidence="1" type="ORF">S01H1_49670</name>
</gene>
<dbReference type="AlphaFoldDB" id="X0WLM2"/>
<accession>X0WLM2</accession>
<reference evidence="1" key="1">
    <citation type="journal article" date="2014" name="Front. Microbiol.">
        <title>High frequency of phylogenetically diverse reductive dehalogenase-homologous genes in deep subseafloor sedimentary metagenomes.</title>
        <authorList>
            <person name="Kawai M."/>
            <person name="Futagami T."/>
            <person name="Toyoda A."/>
            <person name="Takaki Y."/>
            <person name="Nishi S."/>
            <person name="Hori S."/>
            <person name="Arai W."/>
            <person name="Tsubouchi T."/>
            <person name="Morono Y."/>
            <person name="Uchiyama I."/>
            <person name="Ito T."/>
            <person name="Fujiyama A."/>
            <person name="Inagaki F."/>
            <person name="Takami H."/>
        </authorList>
    </citation>
    <scope>NUCLEOTIDE SEQUENCE</scope>
    <source>
        <strain evidence="1">Expedition CK06-06</strain>
    </source>
</reference>
<comment type="caution">
    <text evidence="1">The sequence shown here is derived from an EMBL/GenBank/DDBJ whole genome shotgun (WGS) entry which is preliminary data.</text>
</comment>
<proteinExistence type="predicted"/>
<feature type="non-terminal residue" evidence="1">
    <location>
        <position position="46"/>
    </location>
</feature>
<protein>
    <recommendedName>
        <fullName evidence="2">WGR domain-containing protein</fullName>
    </recommendedName>
</protein>
<name>X0WLM2_9ZZZZ</name>